<gene>
    <name evidence="2" type="ORF">VC82_535</name>
</gene>
<evidence type="ECO:0000313" key="3">
    <source>
        <dbReference type="Proteomes" id="UP000032726"/>
    </source>
</evidence>
<protein>
    <recommendedName>
        <fullName evidence="1">MobA/VirD2-like nuclease domain-containing protein</fullName>
    </recommendedName>
</protein>
<proteinExistence type="predicted"/>
<dbReference type="Pfam" id="PF03432">
    <property type="entry name" value="Relaxase"/>
    <property type="match status" value="1"/>
</dbReference>
<name>A0A0D5YPG7_9FLAO</name>
<dbReference type="RefSeq" id="WP_045801006.1">
    <property type="nucleotide sequence ID" value="NZ_CP011071.1"/>
</dbReference>
<dbReference type="AlphaFoldDB" id="A0A0D5YPG7"/>
<sequence>MIGKIVIGKDFYGVLAYNEKKVEEGVGYVIDSNIEHSTSVNMTNEFNLIRQLRPGLGKAVFHVSLNLPHSDTLNDKEFTSFGCDYLMKMGFDNNQFIMYRHTDTEHEHIHIIANRVRYSGWITSDSNIKRRSREVLNTLEKKYGLTQVLGKSNTKKSLTQREIEKTLRTRTAPTKLILQEKIGSIISKAKDTAEFIKLLKVNNISPKFNVSKTTGRVSGISFKYEGVIYKGSSLGKKFSWNSILKHIDYEQTRDRAIVLENNNAIGATAKSAGAIANGTQRVIEVPAGDAERTQNAHEEPEHHVAKDKGIGWVAPLVEDNPWNAFKLEVVDWDSLKRKKRRKKKGKGFNL</sequence>
<keyword evidence="3" id="KW-1185">Reference proteome</keyword>
<dbReference type="EMBL" id="CP011071">
    <property type="protein sequence ID" value="AKA34210.1"/>
    <property type="molecule type" value="Genomic_DNA"/>
</dbReference>
<dbReference type="OrthoDB" id="915634at2"/>
<dbReference type="HOGENOM" id="CLU_022309_3_0_10"/>
<feature type="domain" description="MobA/VirD2-like nuclease" evidence="1">
    <location>
        <begin position="17"/>
        <end position="145"/>
    </location>
</feature>
<reference evidence="2 3" key="1">
    <citation type="submission" date="2015-03" db="EMBL/GenBank/DDBJ databases">
        <title>Complete genome sequence of Muricauda lutaonensis CC-HSB-11T, isolated from a coastal hot spring.</title>
        <authorList>
            <person name="Kim K.M."/>
        </authorList>
    </citation>
    <scope>NUCLEOTIDE SEQUENCE [LARGE SCALE GENOMIC DNA]</scope>
    <source>
        <strain evidence="2 3">CC-HSB-11</strain>
    </source>
</reference>
<accession>A0A0D5YPG7</accession>
<dbReference type="Proteomes" id="UP000032726">
    <property type="component" value="Chromosome"/>
</dbReference>
<dbReference type="STRING" id="516051.VC82_535"/>
<evidence type="ECO:0000313" key="2">
    <source>
        <dbReference type="EMBL" id="AKA34210.1"/>
    </source>
</evidence>
<dbReference type="InterPro" id="IPR005094">
    <property type="entry name" value="Endonuclease_MobA/VirD2"/>
</dbReference>
<evidence type="ECO:0000259" key="1">
    <source>
        <dbReference type="Pfam" id="PF03432"/>
    </source>
</evidence>
<dbReference type="KEGG" id="mlt:VC82_535"/>
<organism evidence="2 3">
    <name type="scientific">Flagellimonas lutaonensis</name>
    <dbReference type="NCBI Taxonomy" id="516051"/>
    <lineage>
        <taxon>Bacteria</taxon>
        <taxon>Pseudomonadati</taxon>
        <taxon>Bacteroidota</taxon>
        <taxon>Flavobacteriia</taxon>
        <taxon>Flavobacteriales</taxon>
        <taxon>Flavobacteriaceae</taxon>
        <taxon>Flagellimonas</taxon>
    </lineage>
</organism>